<evidence type="ECO:0000313" key="5">
    <source>
        <dbReference type="Proteomes" id="UP000649604"/>
    </source>
</evidence>
<evidence type="ECO:0008006" key="6">
    <source>
        <dbReference type="Google" id="ProtNLM"/>
    </source>
</evidence>
<sequence>MRNEVLLLKAISVIGVALLLFLVPAMSETQEQADEDSIICAQCHSDEVKSFQRGPHAAWEPTGGDVSCLTCHGDATEHLSTPGTGTIFNFTDEDGAIDKTQACQSCHRESHPQFAASAHAKAALDCTSCHTIHSGNRSRSLLPIKDVSETCRDCHADAFAKFELNERHRIKEGILECTSCHNPHESQPSVSLGGFKQAECFECHTDKQGPFVYEHGSVLIEGCTSCHEPHGSVNRHMLTFQKVANLCYTCHAAVPGFHTRFTAESNCSNCHVTIHGSNLSPFFLE</sequence>
<dbReference type="EMBL" id="WJJP01000075">
    <property type="protein sequence ID" value="MBD3323426.1"/>
    <property type="molecule type" value="Genomic_DNA"/>
</dbReference>
<protein>
    <recommendedName>
        <fullName evidence="6">Doubled CXXCH motif domain-containing protein</fullName>
    </recommendedName>
</protein>
<dbReference type="Gene3D" id="3.90.10.10">
    <property type="entry name" value="Cytochrome C3"/>
    <property type="match status" value="2"/>
</dbReference>
<dbReference type="InterPro" id="IPR036280">
    <property type="entry name" value="Multihaem_cyt_sf"/>
</dbReference>
<evidence type="ECO:0000259" key="2">
    <source>
        <dbReference type="Pfam" id="PF09699"/>
    </source>
</evidence>
<dbReference type="AlphaFoldDB" id="A0A9D5JTM0"/>
<evidence type="ECO:0000313" key="4">
    <source>
        <dbReference type="EMBL" id="MBD3323426.1"/>
    </source>
</evidence>
<dbReference type="SUPFAM" id="SSF48695">
    <property type="entry name" value="Multiheme cytochromes"/>
    <property type="match status" value="1"/>
</dbReference>
<dbReference type="InterPro" id="IPR010177">
    <property type="entry name" value="Paired_CXXCH_1"/>
</dbReference>
<evidence type="ECO:0000256" key="1">
    <source>
        <dbReference type="ARBA" id="ARBA00022729"/>
    </source>
</evidence>
<dbReference type="NCBIfam" id="TIGR01905">
    <property type="entry name" value="paired_CXXCH_1"/>
    <property type="match status" value="2"/>
</dbReference>
<accession>A0A9D5JTM0</accession>
<dbReference type="InterPro" id="IPR051829">
    <property type="entry name" value="Multiheme_Cytochr_ET"/>
</dbReference>
<organism evidence="4 5">
    <name type="scientific">candidate division KSB3 bacterium</name>
    <dbReference type="NCBI Taxonomy" id="2044937"/>
    <lineage>
        <taxon>Bacteria</taxon>
        <taxon>candidate division KSB3</taxon>
    </lineage>
</organism>
<dbReference type="GO" id="GO:0016491">
    <property type="term" value="F:oxidoreductase activity"/>
    <property type="evidence" value="ECO:0007669"/>
    <property type="project" value="TreeGrafter"/>
</dbReference>
<reference evidence="4" key="1">
    <citation type="submission" date="2019-11" db="EMBL/GenBank/DDBJ databases">
        <title>Microbial mats filling the niche in hypersaline microbial mats.</title>
        <authorList>
            <person name="Wong H.L."/>
            <person name="Macleod F.I."/>
            <person name="White R.A. III"/>
            <person name="Burns B.P."/>
        </authorList>
    </citation>
    <scope>NUCLEOTIDE SEQUENCE</scope>
    <source>
        <strain evidence="4">Rbin_158</strain>
    </source>
</reference>
<comment type="caution">
    <text evidence="4">The sequence shown here is derived from an EMBL/GenBank/DDBJ whole genome shotgun (WGS) entry which is preliminary data.</text>
</comment>
<keyword evidence="1" id="KW-0732">Signal</keyword>
<dbReference type="InterPro" id="IPR053875">
    <property type="entry name" value="Cytochrom_c_NrfB-like_dom"/>
</dbReference>
<name>A0A9D5JTM0_9BACT</name>
<dbReference type="Proteomes" id="UP000649604">
    <property type="component" value="Unassembled WGS sequence"/>
</dbReference>
<dbReference type="Pfam" id="PF09699">
    <property type="entry name" value="Paired_CXXCH_1"/>
    <property type="match status" value="2"/>
</dbReference>
<dbReference type="PANTHER" id="PTHR35038:SF5">
    <property type="entry name" value="CYTOCHROME C-TYPE PROTEIN NRFB"/>
    <property type="match status" value="1"/>
</dbReference>
<dbReference type="PANTHER" id="PTHR35038">
    <property type="entry name" value="DISSIMILATORY SULFITE REDUCTASE SIRA"/>
    <property type="match status" value="1"/>
</dbReference>
<proteinExistence type="predicted"/>
<feature type="domain" description="Cytochrome c-type protein NrfB-like" evidence="3">
    <location>
        <begin position="68"/>
        <end position="154"/>
    </location>
</feature>
<gene>
    <name evidence="4" type="ORF">GF339_02510</name>
</gene>
<dbReference type="Pfam" id="PF22678">
    <property type="entry name" value="Cytochrom_c_NrfB-like"/>
    <property type="match status" value="1"/>
</dbReference>
<evidence type="ECO:0000259" key="3">
    <source>
        <dbReference type="Pfam" id="PF22678"/>
    </source>
</evidence>
<dbReference type="Gene3D" id="1.10.287.3080">
    <property type="match status" value="1"/>
</dbReference>
<feature type="domain" description="Doubled CXXCH motif" evidence="2">
    <location>
        <begin position="172"/>
        <end position="208"/>
    </location>
</feature>
<feature type="domain" description="Doubled CXXCH motif" evidence="2">
    <location>
        <begin position="217"/>
        <end position="253"/>
    </location>
</feature>